<dbReference type="SUPFAM" id="SSF48371">
    <property type="entry name" value="ARM repeat"/>
    <property type="match status" value="1"/>
</dbReference>
<dbReference type="OrthoDB" id="29145at2759"/>
<dbReference type="VEuPathDB" id="FungiDB:PHYBLDRAFT_159630"/>
<dbReference type="InterPro" id="IPR011989">
    <property type="entry name" value="ARM-like"/>
</dbReference>
<dbReference type="InterPro" id="IPR000225">
    <property type="entry name" value="Armadillo"/>
</dbReference>
<protein>
    <submittedName>
        <fullName evidence="4">Uncharacterized protein</fullName>
    </submittedName>
</protein>
<dbReference type="Pfam" id="PF00514">
    <property type="entry name" value="Arm"/>
    <property type="match status" value="1"/>
</dbReference>
<dbReference type="STRING" id="763407.A0A162TVY7"/>
<dbReference type="RefSeq" id="XP_018288293.1">
    <property type="nucleotide sequence ID" value="XM_018434025.1"/>
</dbReference>
<dbReference type="Proteomes" id="UP000077315">
    <property type="component" value="Unassembled WGS sequence"/>
</dbReference>
<keyword evidence="3" id="KW-0653">Protein transport</keyword>
<dbReference type="AlphaFoldDB" id="A0A162TVY7"/>
<gene>
    <name evidence="4" type="ORF">PHYBLDRAFT_159630</name>
</gene>
<keyword evidence="5" id="KW-1185">Reference proteome</keyword>
<dbReference type="Gene3D" id="1.25.10.10">
    <property type="entry name" value="Leucine-rich Repeat Variant"/>
    <property type="match status" value="1"/>
</dbReference>
<dbReference type="PANTHER" id="PTHR23316">
    <property type="entry name" value="IMPORTIN ALPHA"/>
    <property type="match status" value="1"/>
</dbReference>
<dbReference type="InParanoid" id="A0A162TVY7"/>
<evidence type="ECO:0000256" key="1">
    <source>
        <dbReference type="ARBA" id="ARBA00010394"/>
    </source>
</evidence>
<evidence type="ECO:0000256" key="2">
    <source>
        <dbReference type="ARBA" id="ARBA00022448"/>
    </source>
</evidence>
<evidence type="ECO:0000313" key="5">
    <source>
        <dbReference type="Proteomes" id="UP000077315"/>
    </source>
</evidence>
<sequence>MESDPFIEITMQLANVALNTHAMDTMDLPVIARLLGNSRDHDCLESLVHLRIHLTQKINDSSHAMEIVIAWGLLERLRCLLQINEPDIQFECAWIITNLAAGEPKYQKHIIDAGFFLPLLYCLSYAGHSRARIQASWALSNLTAESVILREQWMYHGAHTMINQLKLLCAEDIVHDLSIVEDKRVLGWSLSNMCRGGFNSTNYQEMASNMNVLNNTILIWCYHDCFFS</sequence>
<reference evidence="5" key="1">
    <citation type="submission" date="2015-06" db="EMBL/GenBank/DDBJ databases">
        <title>Expansion of signal transduction pathways in fungi by whole-genome duplication.</title>
        <authorList>
            <consortium name="DOE Joint Genome Institute"/>
            <person name="Corrochano L.M."/>
            <person name="Kuo A."/>
            <person name="Marcet-Houben M."/>
            <person name="Polaino S."/>
            <person name="Salamov A."/>
            <person name="Villalobos J.M."/>
            <person name="Alvarez M.I."/>
            <person name="Avalos J."/>
            <person name="Benito E.P."/>
            <person name="Benoit I."/>
            <person name="Burger G."/>
            <person name="Camino L.P."/>
            <person name="Canovas D."/>
            <person name="Cerda-Olmedo E."/>
            <person name="Cheng J.-F."/>
            <person name="Dominguez A."/>
            <person name="Elias M."/>
            <person name="Eslava A.P."/>
            <person name="Glaser F."/>
            <person name="Grimwood J."/>
            <person name="Gutierrez G."/>
            <person name="Heitman J."/>
            <person name="Henrissat B."/>
            <person name="Iturriaga E.A."/>
            <person name="Lang B.F."/>
            <person name="Lavin J.L."/>
            <person name="Lee S."/>
            <person name="Li W."/>
            <person name="Lindquist E."/>
            <person name="Lopez-Garcia S."/>
            <person name="Luque E.M."/>
            <person name="Marcos A.T."/>
            <person name="Martin J."/>
            <person name="McCluskey K."/>
            <person name="Medina H.R."/>
            <person name="Miralles-Duran A."/>
            <person name="Miyazaki A."/>
            <person name="Munoz-Torres E."/>
            <person name="Oguiza J.A."/>
            <person name="Ohm R."/>
            <person name="Olmedo M."/>
            <person name="Orejas M."/>
            <person name="Ortiz-Castellanos L."/>
            <person name="Pisabarro A.G."/>
            <person name="Rodriguez-Romero J."/>
            <person name="Ruiz-Herrera J."/>
            <person name="Ruiz-Vazquez R."/>
            <person name="Sanz C."/>
            <person name="Schackwitz W."/>
            <person name="Schmutz J."/>
            <person name="Shahriari M."/>
            <person name="Shelest E."/>
            <person name="Silva-Franco F."/>
            <person name="Soanes D."/>
            <person name="Syed K."/>
            <person name="Tagua V.G."/>
            <person name="Talbot N.J."/>
            <person name="Thon M."/>
            <person name="De vries R.P."/>
            <person name="Wiebenga A."/>
            <person name="Yadav J.S."/>
            <person name="Braun E.L."/>
            <person name="Baker S."/>
            <person name="Garre V."/>
            <person name="Horwitz B."/>
            <person name="Torres-Martinez S."/>
            <person name="Idnurm A."/>
            <person name="Herrera-Estrella A."/>
            <person name="Gabaldon T."/>
            <person name="Grigoriev I.V."/>
        </authorList>
    </citation>
    <scope>NUCLEOTIDE SEQUENCE [LARGE SCALE GENOMIC DNA]</scope>
    <source>
        <strain evidence="5">NRRL 1555(-)</strain>
    </source>
</reference>
<keyword evidence="2" id="KW-0813">Transport</keyword>
<organism evidence="4 5">
    <name type="scientific">Phycomyces blakesleeanus (strain ATCC 8743b / DSM 1359 / FGSC 10004 / NBRC 33097 / NRRL 1555)</name>
    <dbReference type="NCBI Taxonomy" id="763407"/>
    <lineage>
        <taxon>Eukaryota</taxon>
        <taxon>Fungi</taxon>
        <taxon>Fungi incertae sedis</taxon>
        <taxon>Mucoromycota</taxon>
        <taxon>Mucoromycotina</taxon>
        <taxon>Mucoromycetes</taxon>
        <taxon>Mucorales</taxon>
        <taxon>Phycomycetaceae</taxon>
        <taxon>Phycomyces</taxon>
    </lineage>
</organism>
<evidence type="ECO:0000313" key="4">
    <source>
        <dbReference type="EMBL" id="OAD70253.1"/>
    </source>
</evidence>
<dbReference type="EMBL" id="KV440989">
    <property type="protein sequence ID" value="OAD70253.1"/>
    <property type="molecule type" value="Genomic_DNA"/>
</dbReference>
<evidence type="ECO:0000256" key="3">
    <source>
        <dbReference type="ARBA" id="ARBA00022927"/>
    </source>
</evidence>
<comment type="similarity">
    <text evidence="1">Belongs to the importin alpha family.</text>
</comment>
<dbReference type="GO" id="GO:0015031">
    <property type="term" value="P:protein transport"/>
    <property type="evidence" value="ECO:0007669"/>
    <property type="project" value="UniProtKB-KW"/>
</dbReference>
<name>A0A162TVY7_PHYB8</name>
<dbReference type="InterPro" id="IPR016024">
    <property type="entry name" value="ARM-type_fold"/>
</dbReference>
<dbReference type="GeneID" id="28994931"/>
<dbReference type="SMART" id="SM00185">
    <property type="entry name" value="ARM"/>
    <property type="match status" value="2"/>
</dbReference>
<accession>A0A162TVY7</accession>
<proteinExistence type="inferred from homology"/>